<comment type="caution">
    <text evidence="1">The sequence shown here is derived from an EMBL/GenBank/DDBJ whole genome shotgun (WGS) entry which is preliminary data.</text>
</comment>
<organism evidence="1 2">
    <name type="scientific">Clonostachys rhizophaga</name>
    <dbReference type="NCBI Taxonomy" id="160324"/>
    <lineage>
        <taxon>Eukaryota</taxon>
        <taxon>Fungi</taxon>
        <taxon>Dikarya</taxon>
        <taxon>Ascomycota</taxon>
        <taxon>Pezizomycotina</taxon>
        <taxon>Sordariomycetes</taxon>
        <taxon>Hypocreomycetidae</taxon>
        <taxon>Hypocreales</taxon>
        <taxon>Bionectriaceae</taxon>
        <taxon>Clonostachys</taxon>
    </lineage>
</organism>
<dbReference type="AlphaFoldDB" id="A0A9N9V5G3"/>
<sequence>MIGSEPKNFHMDAAKQAGGGLYPVQWTANCGSTFKLRGDGGWAISSRVFYQGSDTAKEILAFHGGLQARCTCLPSKAGSPRKYLLPAHSALDWLATYKLAP</sequence>
<reference evidence="1" key="1">
    <citation type="submission" date="2021-10" db="EMBL/GenBank/DDBJ databases">
        <authorList>
            <person name="Piombo E."/>
        </authorList>
    </citation>
    <scope>NUCLEOTIDE SEQUENCE</scope>
</reference>
<dbReference type="Proteomes" id="UP000696573">
    <property type="component" value="Unassembled WGS sequence"/>
</dbReference>
<protein>
    <submittedName>
        <fullName evidence="1">Uncharacterized protein</fullName>
    </submittedName>
</protein>
<name>A0A9N9V5G3_9HYPO</name>
<evidence type="ECO:0000313" key="2">
    <source>
        <dbReference type="Proteomes" id="UP000696573"/>
    </source>
</evidence>
<dbReference type="EMBL" id="CABFNQ020000506">
    <property type="protein sequence ID" value="CAH0017366.1"/>
    <property type="molecule type" value="Genomic_DNA"/>
</dbReference>
<evidence type="ECO:0000313" key="1">
    <source>
        <dbReference type="EMBL" id="CAH0017366.1"/>
    </source>
</evidence>
<accession>A0A9N9V5G3</accession>
<keyword evidence="2" id="KW-1185">Reference proteome</keyword>
<gene>
    <name evidence="1" type="ORF">CRHIZ90672A_00007061</name>
</gene>
<proteinExistence type="predicted"/>